<dbReference type="InterPro" id="IPR046825">
    <property type="entry name" value="PDH_C"/>
</dbReference>
<evidence type="ECO:0000256" key="7">
    <source>
        <dbReference type="ARBA" id="ARBA00023002"/>
    </source>
</evidence>
<evidence type="ECO:0000259" key="12">
    <source>
        <dbReference type="PROSITE" id="PS51671"/>
    </source>
</evidence>
<evidence type="ECO:0000256" key="4">
    <source>
        <dbReference type="ARBA" id="ARBA00016891"/>
    </source>
</evidence>
<dbReference type="InterPro" id="IPR050812">
    <property type="entry name" value="Preph/Arog_dehydrog"/>
</dbReference>
<dbReference type="Pfam" id="PF02153">
    <property type="entry name" value="PDH_N"/>
    <property type="match status" value="1"/>
</dbReference>
<dbReference type="GO" id="GO:0006571">
    <property type="term" value="P:tyrosine biosynthetic process"/>
    <property type="evidence" value="ECO:0007669"/>
    <property type="project" value="UniProtKB-KW"/>
</dbReference>
<dbReference type="EMBL" id="DXBG01000174">
    <property type="protein sequence ID" value="HIZ65725.1"/>
    <property type="molecule type" value="Genomic_DNA"/>
</dbReference>
<feature type="domain" description="Prephenate/arogenate dehydrogenase" evidence="11">
    <location>
        <begin position="4"/>
        <end position="291"/>
    </location>
</feature>
<protein>
    <recommendedName>
        <fullName evidence="4">Prephenate dehydrogenase</fullName>
        <ecNumber evidence="3">1.3.1.12</ecNumber>
    </recommendedName>
</protein>
<dbReference type="InterPro" id="IPR036291">
    <property type="entry name" value="NAD(P)-bd_dom_sf"/>
</dbReference>
<sequence>METTTIGFIGLGLIGGSIAKAIRKFHPEYQILAYNRTKDVLDDAVFDGIVDIPCSERDTRFALCDYIFLCATVDYNLECLSWLKGLIRPGCILTDVGSVKGEIHRQITALDMAANFIGGHPMAGSEKTGYENSSDHLIENAYYILTPSEEVGLEKIGAYTELVSSIGALPMILTWDEHDFVTASVSHLPHIVAASLVNVVKRLDSPQEHMKTIAAGGFKDITRIASSSPHMWQQICLENPEYISKVLDEYIRMIVQAKYLVDQRDGNGLYEMFSQSREYRNSMNDASSGPLKKEYTLYCDVIDETGAIATIATILSMNGISIKNIGIIHNREFEDGVLKIEFYGEEAQKSAAEQLKKRNYIIYER</sequence>
<evidence type="ECO:0000313" key="14">
    <source>
        <dbReference type="Proteomes" id="UP000824056"/>
    </source>
</evidence>
<dbReference type="AlphaFoldDB" id="A0A9D2FSK8"/>
<evidence type="ECO:0000256" key="10">
    <source>
        <dbReference type="ARBA" id="ARBA00049260"/>
    </source>
</evidence>
<accession>A0A9D2FSK8</accession>
<dbReference type="GO" id="GO:0008977">
    <property type="term" value="F:prephenate dehydrogenase (NAD+) activity"/>
    <property type="evidence" value="ECO:0007669"/>
    <property type="project" value="UniProtKB-EC"/>
</dbReference>
<dbReference type="InterPro" id="IPR003099">
    <property type="entry name" value="Prephen_DH"/>
</dbReference>
<evidence type="ECO:0000313" key="13">
    <source>
        <dbReference type="EMBL" id="HIZ65725.1"/>
    </source>
</evidence>
<organism evidence="13 14">
    <name type="scientific">Candidatus Blautia pullicola</name>
    <dbReference type="NCBI Taxonomy" id="2838498"/>
    <lineage>
        <taxon>Bacteria</taxon>
        <taxon>Bacillati</taxon>
        <taxon>Bacillota</taxon>
        <taxon>Clostridia</taxon>
        <taxon>Lachnospirales</taxon>
        <taxon>Lachnospiraceae</taxon>
        <taxon>Blautia</taxon>
    </lineage>
</organism>
<dbReference type="PANTHER" id="PTHR21363">
    <property type="entry name" value="PREPHENATE DEHYDROGENASE"/>
    <property type="match status" value="1"/>
</dbReference>
<keyword evidence="7" id="KW-0560">Oxidoreductase</keyword>
<dbReference type="GO" id="GO:0070403">
    <property type="term" value="F:NAD+ binding"/>
    <property type="evidence" value="ECO:0007669"/>
    <property type="project" value="InterPro"/>
</dbReference>
<keyword evidence="6" id="KW-0028">Amino-acid biosynthesis</keyword>
<dbReference type="InterPro" id="IPR008927">
    <property type="entry name" value="6-PGluconate_DH-like_C_sf"/>
</dbReference>
<comment type="caution">
    <text evidence="13">The sequence shown here is derived from an EMBL/GenBank/DDBJ whole genome shotgun (WGS) entry which is preliminary data.</text>
</comment>
<feature type="domain" description="ACT" evidence="12">
    <location>
        <begin position="296"/>
        <end position="365"/>
    </location>
</feature>
<reference evidence="13" key="1">
    <citation type="journal article" date="2021" name="PeerJ">
        <title>Extensive microbial diversity within the chicken gut microbiome revealed by metagenomics and culture.</title>
        <authorList>
            <person name="Gilroy R."/>
            <person name="Ravi A."/>
            <person name="Getino M."/>
            <person name="Pursley I."/>
            <person name="Horton D.L."/>
            <person name="Alikhan N.F."/>
            <person name="Baker D."/>
            <person name="Gharbi K."/>
            <person name="Hall N."/>
            <person name="Watson M."/>
            <person name="Adriaenssens E.M."/>
            <person name="Foster-Nyarko E."/>
            <person name="Jarju S."/>
            <person name="Secka A."/>
            <person name="Antonio M."/>
            <person name="Oren A."/>
            <person name="Chaudhuri R.R."/>
            <person name="La Ragione R."/>
            <person name="Hildebrand F."/>
            <person name="Pallen M.J."/>
        </authorList>
    </citation>
    <scope>NUCLEOTIDE SEQUENCE</scope>
    <source>
        <strain evidence="13">1068</strain>
    </source>
</reference>
<name>A0A9D2FSK8_9FIRM</name>
<proteinExistence type="inferred from homology"/>
<evidence type="ECO:0000256" key="2">
    <source>
        <dbReference type="ARBA" id="ARBA00007964"/>
    </source>
</evidence>
<keyword evidence="8" id="KW-0520">NAD</keyword>
<dbReference type="PROSITE" id="PS51671">
    <property type="entry name" value="ACT"/>
    <property type="match status" value="1"/>
</dbReference>
<dbReference type="SUPFAM" id="SSF51735">
    <property type="entry name" value="NAD(P)-binding Rossmann-fold domains"/>
    <property type="match status" value="1"/>
</dbReference>
<evidence type="ECO:0000256" key="6">
    <source>
        <dbReference type="ARBA" id="ARBA00022605"/>
    </source>
</evidence>
<dbReference type="InterPro" id="IPR045865">
    <property type="entry name" value="ACT-like_dom_sf"/>
</dbReference>
<dbReference type="SUPFAM" id="SSF48179">
    <property type="entry name" value="6-phosphogluconate dehydrogenase C-terminal domain-like"/>
    <property type="match status" value="1"/>
</dbReference>
<dbReference type="InterPro" id="IPR046826">
    <property type="entry name" value="PDH_N"/>
</dbReference>
<evidence type="ECO:0000256" key="3">
    <source>
        <dbReference type="ARBA" id="ARBA00012068"/>
    </source>
</evidence>
<dbReference type="SUPFAM" id="SSF55021">
    <property type="entry name" value="ACT-like"/>
    <property type="match status" value="1"/>
</dbReference>
<dbReference type="Gene3D" id="3.40.50.720">
    <property type="entry name" value="NAD(P)-binding Rossmann-like Domain"/>
    <property type="match status" value="1"/>
</dbReference>
<dbReference type="FunFam" id="3.40.50.720:FF:000208">
    <property type="entry name" value="Prephenate dehydrogenase"/>
    <property type="match status" value="1"/>
</dbReference>
<dbReference type="EC" id="1.3.1.12" evidence="3"/>
<evidence type="ECO:0000256" key="1">
    <source>
        <dbReference type="ARBA" id="ARBA00005067"/>
    </source>
</evidence>
<dbReference type="PANTHER" id="PTHR21363:SF0">
    <property type="entry name" value="PREPHENATE DEHYDROGENASE [NADP(+)]"/>
    <property type="match status" value="1"/>
</dbReference>
<comment type="similarity">
    <text evidence="2">Belongs to the prephenate/arogenate dehydrogenase family.</text>
</comment>
<dbReference type="GO" id="GO:0004665">
    <property type="term" value="F:prephenate dehydrogenase (NADP+) activity"/>
    <property type="evidence" value="ECO:0007669"/>
    <property type="project" value="InterPro"/>
</dbReference>
<dbReference type="Pfam" id="PF20463">
    <property type="entry name" value="PDH_C"/>
    <property type="match status" value="1"/>
</dbReference>
<dbReference type="InterPro" id="IPR002912">
    <property type="entry name" value="ACT_dom"/>
</dbReference>
<keyword evidence="5" id="KW-0827">Tyrosine biosynthesis</keyword>
<dbReference type="Proteomes" id="UP000824056">
    <property type="component" value="Unassembled WGS sequence"/>
</dbReference>
<evidence type="ECO:0000256" key="5">
    <source>
        <dbReference type="ARBA" id="ARBA00022498"/>
    </source>
</evidence>
<dbReference type="Gene3D" id="1.10.3660.10">
    <property type="entry name" value="6-phosphogluconate dehydrogenase C-terminal like domain"/>
    <property type="match status" value="1"/>
</dbReference>
<keyword evidence="9" id="KW-0057">Aromatic amino acid biosynthesis</keyword>
<comment type="pathway">
    <text evidence="1">Amino-acid biosynthesis; L-tyrosine biosynthesis; (4-hydroxyphenyl)pyruvate from prephenate (NAD(+) route): step 1/1.</text>
</comment>
<dbReference type="PROSITE" id="PS51176">
    <property type="entry name" value="PDH_ADH"/>
    <property type="match status" value="1"/>
</dbReference>
<reference evidence="13" key="2">
    <citation type="submission" date="2021-04" db="EMBL/GenBank/DDBJ databases">
        <authorList>
            <person name="Gilroy R."/>
        </authorList>
    </citation>
    <scope>NUCLEOTIDE SEQUENCE</scope>
    <source>
        <strain evidence="13">1068</strain>
    </source>
</reference>
<evidence type="ECO:0000256" key="9">
    <source>
        <dbReference type="ARBA" id="ARBA00023141"/>
    </source>
</evidence>
<evidence type="ECO:0000256" key="8">
    <source>
        <dbReference type="ARBA" id="ARBA00023027"/>
    </source>
</evidence>
<gene>
    <name evidence="13" type="ORF">H9809_07490</name>
</gene>
<evidence type="ECO:0000259" key="11">
    <source>
        <dbReference type="PROSITE" id="PS51176"/>
    </source>
</evidence>
<comment type="catalytic activity">
    <reaction evidence="10">
        <text>prephenate + NAD(+) = 3-(4-hydroxyphenyl)pyruvate + CO2 + NADH</text>
        <dbReference type="Rhea" id="RHEA:13869"/>
        <dbReference type="ChEBI" id="CHEBI:16526"/>
        <dbReference type="ChEBI" id="CHEBI:29934"/>
        <dbReference type="ChEBI" id="CHEBI:36242"/>
        <dbReference type="ChEBI" id="CHEBI:57540"/>
        <dbReference type="ChEBI" id="CHEBI:57945"/>
        <dbReference type="EC" id="1.3.1.12"/>
    </reaction>
</comment>
<dbReference type="FunFam" id="1.10.3660.10:FF:000003">
    <property type="entry name" value="Prephenate dehydrogenase"/>
    <property type="match status" value="1"/>
</dbReference>